<keyword evidence="3" id="KW-1185">Reference proteome</keyword>
<sequence length="164" mass="17460">MRFQIAVLLPLAAATFFPQEPQHHARSLDQYDDEIFEILARDLAANEDFYLESREASHGGMSRGGHGGHGHHKGHKKHKKGRKGHHGKKHHHSHGGGHHAAGGMSGGMSGGAAGMPAGGSADPSGAEESQSAPARRSIADIEDMLYIRELLDAYGGFDAEGLDM</sequence>
<dbReference type="AlphaFoldDB" id="A0A8H3FBR0"/>
<feature type="compositionally biased region" description="Basic residues" evidence="1">
    <location>
        <begin position="66"/>
        <end position="97"/>
    </location>
</feature>
<organism evidence="2 3">
    <name type="scientific">Gomphillus americanus</name>
    <dbReference type="NCBI Taxonomy" id="1940652"/>
    <lineage>
        <taxon>Eukaryota</taxon>
        <taxon>Fungi</taxon>
        <taxon>Dikarya</taxon>
        <taxon>Ascomycota</taxon>
        <taxon>Pezizomycotina</taxon>
        <taxon>Lecanoromycetes</taxon>
        <taxon>OSLEUM clade</taxon>
        <taxon>Ostropomycetidae</taxon>
        <taxon>Ostropales</taxon>
        <taxon>Graphidaceae</taxon>
        <taxon>Gomphilloideae</taxon>
        <taxon>Gomphillus</taxon>
    </lineage>
</organism>
<proteinExistence type="predicted"/>
<dbReference type="Proteomes" id="UP000664169">
    <property type="component" value="Unassembled WGS sequence"/>
</dbReference>
<name>A0A8H3FBR0_9LECA</name>
<protein>
    <submittedName>
        <fullName evidence="2">Uncharacterized protein</fullName>
    </submittedName>
</protein>
<gene>
    <name evidence="2" type="ORF">GOMPHAMPRED_002377</name>
</gene>
<accession>A0A8H3FBR0</accession>
<feature type="compositionally biased region" description="Gly residues" evidence="1">
    <location>
        <begin position="98"/>
        <end position="117"/>
    </location>
</feature>
<reference evidence="2" key="1">
    <citation type="submission" date="2021-03" db="EMBL/GenBank/DDBJ databases">
        <authorList>
            <person name="Tagirdzhanova G."/>
        </authorList>
    </citation>
    <scope>NUCLEOTIDE SEQUENCE</scope>
</reference>
<evidence type="ECO:0000313" key="2">
    <source>
        <dbReference type="EMBL" id="CAF9921736.1"/>
    </source>
</evidence>
<dbReference type="EMBL" id="CAJPDQ010000017">
    <property type="protein sequence ID" value="CAF9921736.1"/>
    <property type="molecule type" value="Genomic_DNA"/>
</dbReference>
<evidence type="ECO:0000256" key="1">
    <source>
        <dbReference type="SAM" id="MobiDB-lite"/>
    </source>
</evidence>
<feature type="region of interest" description="Disordered" evidence="1">
    <location>
        <begin position="57"/>
        <end position="136"/>
    </location>
</feature>
<comment type="caution">
    <text evidence="2">The sequence shown here is derived from an EMBL/GenBank/DDBJ whole genome shotgun (WGS) entry which is preliminary data.</text>
</comment>
<evidence type="ECO:0000313" key="3">
    <source>
        <dbReference type="Proteomes" id="UP000664169"/>
    </source>
</evidence>